<protein>
    <recommendedName>
        <fullName evidence="4">Tryptophan-rich sensory protein</fullName>
    </recommendedName>
</protein>
<evidence type="ECO:0000313" key="3">
    <source>
        <dbReference type="Proteomes" id="UP001595797"/>
    </source>
</evidence>
<accession>A0ABV9TNN1</accession>
<feature type="transmembrane region" description="Helical" evidence="1">
    <location>
        <begin position="220"/>
        <end position="238"/>
    </location>
</feature>
<organism evidence="2 3">
    <name type="scientific">Kocuria oceani</name>
    <dbReference type="NCBI Taxonomy" id="988827"/>
    <lineage>
        <taxon>Bacteria</taxon>
        <taxon>Bacillati</taxon>
        <taxon>Actinomycetota</taxon>
        <taxon>Actinomycetes</taxon>
        <taxon>Micrococcales</taxon>
        <taxon>Micrococcaceae</taxon>
        <taxon>Kocuria</taxon>
    </lineage>
</organism>
<evidence type="ECO:0000256" key="1">
    <source>
        <dbReference type="SAM" id="Phobius"/>
    </source>
</evidence>
<dbReference type="EMBL" id="JBHSIW010000024">
    <property type="protein sequence ID" value="MFC4905031.1"/>
    <property type="molecule type" value="Genomic_DNA"/>
</dbReference>
<feature type="transmembrane region" description="Helical" evidence="1">
    <location>
        <begin position="106"/>
        <end position="125"/>
    </location>
</feature>
<feature type="transmembrane region" description="Helical" evidence="1">
    <location>
        <begin position="171"/>
        <end position="190"/>
    </location>
</feature>
<keyword evidence="3" id="KW-1185">Reference proteome</keyword>
<reference evidence="3" key="1">
    <citation type="journal article" date="2019" name="Int. J. Syst. Evol. Microbiol.">
        <title>The Global Catalogue of Microorganisms (GCM) 10K type strain sequencing project: providing services to taxonomists for standard genome sequencing and annotation.</title>
        <authorList>
            <consortium name="The Broad Institute Genomics Platform"/>
            <consortium name="The Broad Institute Genome Sequencing Center for Infectious Disease"/>
            <person name="Wu L."/>
            <person name="Ma J."/>
        </authorList>
    </citation>
    <scope>NUCLEOTIDE SEQUENCE [LARGE SCALE GENOMIC DNA]</scope>
    <source>
        <strain evidence="3">CGMCC 4.6946</strain>
    </source>
</reference>
<feature type="transmembrane region" description="Helical" evidence="1">
    <location>
        <begin position="83"/>
        <end position="100"/>
    </location>
</feature>
<sequence length="253" mass="26017">MTGPWDRRVDTGQWGRWVLLATAITQAASPALSGFTGESASDPVIVPPGPFFGIWGVIVIGCVASALWGLPRERAATAPYARVQWPVSLVQLGFTAWLLAAVSSPVWSVPVFLLMLACLGVALRIVVTTPAEPLTRWLLGTSVGLYTGWAAAAVWVNTATVLPGTARTNPAYLGLLLLGAVISLVVGAVLFRAHPGFVAAGAWALLGVVVSTSAAGAGVLGIVAGAGLAVVAAAAVLVRRRHGEPMAAARFPR</sequence>
<feature type="transmembrane region" description="Helical" evidence="1">
    <location>
        <begin position="137"/>
        <end position="156"/>
    </location>
</feature>
<dbReference type="RefSeq" id="WP_380113741.1">
    <property type="nucleotide sequence ID" value="NZ_JBHSIW010000024.1"/>
</dbReference>
<keyword evidence="1" id="KW-1133">Transmembrane helix</keyword>
<name>A0ABV9TNN1_9MICC</name>
<evidence type="ECO:0008006" key="4">
    <source>
        <dbReference type="Google" id="ProtNLM"/>
    </source>
</evidence>
<evidence type="ECO:0000313" key="2">
    <source>
        <dbReference type="EMBL" id="MFC4905031.1"/>
    </source>
</evidence>
<keyword evidence="1" id="KW-0812">Transmembrane</keyword>
<proteinExistence type="predicted"/>
<feature type="transmembrane region" description="Helical" evidence="1">
    <location>
        <begin position="197"/>
        <end position="214"/>
    </location>
</feature>
<feature type="transmembrane region" description="Helical" evidence="1">
    <location>
        <begin position="52"/>
        <end position="71"/>
    </location>
</feature>
<comment type="caution">
    <text evidence="2">The sequence shown here is derived from an EMBL/GenBank/DDBJ whole genome shotgun (WGS) entry which is preliminary data.</text>
</comment>
<dbReference type="Proteomes" id="UP001595797">
    <property type="component" value="Unassembled WGS sequence"/>
</dbReference>
<gene>
    <name evidence="2" type="ORF">ACFPCS_15785</name>
</gene>
<keyword evidence="1" id="KW-0472">Membrane</keyword>